<dbReference type="RefSeq" id="WP_216438067.1">
    <property type="nucleotide sequence ID" value="NZ_JAHLQF010000001.1"/>
</dbReference>
<comment type="caution">
    <text evidence="1">The sequence shown here is derived from an EMBL/GenBank/DDBJ whole genome shotgun (WGS) entry which is preliminary data.</text>
</comment>
<dbReference type="EMBL" id="JAHLQF010000001">
    <property type="protein sequence ID" value="MBU5483711.1"/>
    <property type="molecule type" value="Genomic_DNA"/>
</dbReference>
<reference evidence="1 2" key="1">
    <citation type="submission" date="2021-06" db="EMBL/GenBank/DDBJ databases">
        <authorList>
            <person name="Sun Q."/>
            <person name="Li D."/>
        </authorList>
    </citation>
    <scope>NUCLEOTIDE SEQUENCE [LARGE SCALE GENOMIC DNA]</scope>
    <source>
        <strain evidence="1 2">MSJ-11</strain>
    </source>
</reference>
<name>A0ABS6EES1_9CLOT</name>
<protein>
    <recommendedName>
        <fullName evidence="3">WYL domain-containing protein</fullName>
    </recommendedName>
</protein>
<organism evidence="1 2">
    <name type="scientific">Clostridium mobile</name>
    <dbReference type="NCBI Taxonomy" id="2841512"/>
    <lineage>
        <taxon>Bacteria</taxon>
        <taxon>Bacillati</taxon>
        <taxon>Bacillota</taxon>
        <taxon>Clostridia</taxon>
        <taxon>Eubacteriales</taxon>
        <taxon>Clostridiaceae</taxon>
        <taxon>Clostridium</taxon>
    </lineage>
</organism>
<gene>
    <name evidence="1" type="ORF">KQI86_05165</name>
</gene>
<proteinExistence type="predicted"/>
<evidence type="ECO:0000313" key="1">
    <source>
        <dbReference type="EMBL" id="MBU5483711.1"/>
    </source>
</evidence>
<keyword evidence="2" id="KW-1185">Reference proteome</keyword>
<evidence type="ECO:0000313" key="2">
    <source>
        <dbReference type="Proteomes" id="UP000726170"/>
    </source>
</evidence>
<dbReference type="Proteomes" id="UP000726170">
    <property type="component" value="Unassembled WGS sequence"/>
</dbReference>
<accession>A0ABS6EES1</accession>
<sequence>MNLNELRWKSLGMVGLQYEYIKNYINSKYNISISEKNLNDFLNVFTEKYSIINESEVLFNLEDIAFKKVSVFYLREKEQEELLCPMLREQFKINNRLNNTINNKEVKRVDEILYPCYVNFYDRFTIIKMAQLRKYETAEVDRYNVVTNTNEIYYHYTKFVIDLKEGIVAMFYNDVQNEDDDSSSKGKAIIEKKQAFYNLFAEGDQNTLTKCSFDYYLNNYIKNYLQSVELNEENSKEVIAIETSDPIEPKNNLRSSKEDGRHNEYRLRAIKYALDNEEHTVKTMECNIGHRWFQLRNQGEIISSITHFDTEVIQNVCREIFPDYELSTEYAMS</sequence>
<evidence type="ECO:0008006" key="3">
    <source>
        <dbReference type="Google" id="ProtNLM"/>
    </source>
</evidence>